<feature type="compositionally biased region" description="Basic and acidic residues" evidence="1">
    <location>
        <begin position="30"/>
        <end position="42"/>
    </location>
</feature>
<dbReference type="Pfam" id="PF03961">
    <property type="entry name" value="FapA"/>
    <property type="match status" value="1"/>
</dbReference>
<evidence type="ECO:0000313" key="3">
    <source>
        <dbReference type="EMBL" id="WRP17894.1"/>
    </source>
</evidence>
<evidence type="ECO:0000313" key="4">
    <source>
        <dbReference type="Proteomes" id="UP001332192"/>
    </source>
</evidence>
<organism evidence="3 4">
    <name type="scientific">Carboxydichorda subterranea</name>
    <dbReference type="NCBI Taxonomy" id="3109565"/>
    <lineage>
        <taxon>Bacteria</taxon>
        <taxon>Bacillati</taxon>
        <taxon>Bacillota</taxon>
        <taxon>Limnochordia</taxon>
        <taxon>Limnochordales</taxon>
        <taxon>Geochordaceae</taxon>
        <taxon>Carboxydichorda</taxon>
    </lineage>
</organism>
<feature type="domain" description="Flagellar Assembly Protein A N-terminal region" evidence="2">
    <location>
        <begin position="154"/>
        <end position="346"/>
    </location>
</feature>
<evidence type="ECO:0000256" key="1">
    <source>
        <dbReference type="SAM" id="MobiDB-lite"/>
    </source>
</evidence>
<keyword evidence="4" id="KW-1185">Reference proteome</keyword>
<dbReference type="EMBL" id="CP141615">
    <property type="protein sequence ID" value="WRP17894.1"/>
    <property type="molecule type" value="Genomic_DNA"/>
</dbReference>
<accession>A0ABZ1BYX3</accession>
<reference evidence="3 4" key="1">
    <citation type="journal article" date="2024" name="Front. Microbiol.">
        <title>Novel thermophilic genera Geochorda gen. nov. and Carboxydochorda gen. nov. from the deep terrestrial subsurface reveal the ecophysiological diversity in the class Limnochordia.</title>
        <authorList>
            <person name="Karnachuk O.V."/>
            <person name="Lukina A.P."/>
            <person name="Avakyan M.R."/>
            <person name="Kadnikov V.V."/>
            <person name="Begmatov S."/>
            <person name="Beletsky A.V."/>
            <person name="Vlasova K.G."/>
            <person name="Novikov A.A."/>
            <person name="Shcherbakova V.A."/>
            <person name="Mardanov A.V."/>
            <person name="Ravin N.V."/>
        </authorList>
    </citation>
    <scope>NUCLEOTIDE SEQUENCE [LARGE SCALE GENOMIC DNA]</scope>
    <source>
        <strain evidence="3 4">L945</strain>
    </source>
</reference>
<feature type="region of interest" description="Disordered" evidence="1">
    <location>
        <begin position="1"/>
        <end position="85"/>
    </location>
</feature>
<dbReference type="InterPro" id="IPR046865">
    <property type="entry name" value="FapA_b_solenoid"/>
</dbReference>
<dbReference type="InterPro" id="IPR046866">
    <property type="entry name" value="FapA_N"/>
</dbReference>
<dbReference type="InterPro" id="IPR005646">
    <property type="entry name" value="FapA"/>
</dbReference>
<feature type="compositionally biased region" description="Low complexity" evidence="1">
    <location>
        <begin position="64"/>
        <end position="78"/>
    </location>
</feature>
<name>A0ABZ1BYX3_9FIRM</name>
<evidence type="ECO:0000259" key="2">
    <source>
        <dbReference type="Pfam" id="PF20250"/>
    </source>
</evidence>
<dbReference type="PANTHER" id="PTHR38032">
    <property type="entry name" value="POLYMERASE-RELATED"/>
    <property type="match status" value="1"/>
</dbReference>
<dbReference type="RefSeq" id="WP_324717165.1">
    <property type="nucleotide sequence ID" value="NZ_CP141615.1"/>
</dbReference>
<sequence>MRELPSHPSPPSSEGSSHREPPAPDPGSIRLDDILTPEERQRLARPAGTPSQGTAPASSRPPEQGTGPAQGGPAPAAASGGGAGTQLARPTLVEIVGGALRVLPGDPDGARPVIEPGPHVSVRVNGKPVTGPYRLDPSDVVEVQPDVTPPQASVTVQVSQDLMQAHLIIQRSPGVRYRLDDVAPTLHLRLEGRPAEEEPPPPVTLAEVEEALRKASVRFGIDGQAIQRALAEPPGEPVLVARGEPAVEPVDGKVELKFEERSRASVNLQAERIDLFDRGAITWVEPETVLAVITLPQEGRPGTNVLGRTVPVRRAKAAAIKAGKGCRASEDGTRIVATQAGRPQLSGSVISVVPVYEVQGNVDVATGHVRFAGDVHVRGDVMENLEVTAGGEVRVGGLVSYAKILAGGGVSVGRSIIGSRIRAGGPEAAAHEVLPVCTAVARQLDEVLENVRQLSAQATATGIRVPEGELLKRLLERRFWDLPKQARKLAKMGERLEAIRAGGHRLAERTAALLVGTGPLRVSGLQELAEISAELQEIVATLDGSEARQANVEAFSVQNSHIECNGRIVVRGSGCFNSVMVAALGFEARRGVVRGGQVTVTEGDVVVRELGGPTGVPTTVTVVRRGKVTAAVVHPHVTISIGGQKHQFHDGARSLRASLSHDGKLVVDHLRADPEQGPRPRVGLGPVSEPPEGE</sequence>
<dbReference type="Proteomes" id="UP001332192">
    <property type="component" value="Chromosome"/>
</dbReference>
<protein>
    <submittedName>
        <fullName evidence="3">FapA family protein</fullName>
    </submittedName>
</protein>
<proteinExistence type="predicted"/>
<dbReference type="Pfam" id="PF20250">
    <property type="entry name" value="FapA_N"/>
    <property type="match status" value="1"/>
</dbReference>
<dbReference type="PANTHER" id="PTHR38032:SF1">
    <property type="entry name" value="RNA-BINDING PROTEIN KHPB N-TERMINAL DOMAIN-CONTAINING PROTEIN"/>
    <property type="match status" value="1"/>
</dbReference>
<gene>
    <name evidence="3" type="ORF">U7230_02460</name>
</gene>
<feature type="region of interest" description="Disordered" evidence="1">
    <location>
        <begin position="670"/>
        <end position="694"/>
    </location>
</feature>